<name>A0A2I0CNP8_9PSED</name>
<reference evidence="2" key="1">
    <citation type="submission" date="2017-12" db="EMBL/GenBank/DDBJ databases">
        <authorList>
            <person name="Yu X.-Y."/>
        </authorList>
    </citation>
    <scope>NUCLEOTIDE SEQUENCE [LARGE SCALE GENOMIC DNA]</scope>
    <source>
        <strain evidence="2">ZYSR67-Z</strain>
    </source>
</reference>
<dbReference type="AlphaFoldDB" id="A0A2I0CNP8"/>
<evidence type="ECO:0000313" key="2">
    <source>
        <dbReference type="Proteomes" id="UP000242861"/>
    </source>
</evidence>
<organism evidence="1 2">
    <name type="scientific">Pseudomonas fluvialis</name>
    <dbReference type="NCBI Taxonomy" id="1793966"/>
    <lineage>
        <taxon>Bacteria</taxon>
        <taxon>Pseudomonadati</taxon>
        <taxon>Pseudomonadota</taxon>
        <taxon>Gammaproteobacteria</taxon>
        <taxon>Pseudomonadales</taxon>
        <taxon>Pseudomonadaceae</taxon>
        <taxon>Pseudomonas</taxon>
    </lineage>
</organism>
<evidence type="ECO:0000313" key="1">
    <source>
        <dbReference type="EMBL" id="PKF70765.1"/>
    </source>
</evidence>
<dbReference type="Proteomes" id="UP000242861">
    <property type="component" value="Unassembled WGS sequence"/>
</dbReference>
<proteinExistence type="predicted"/>
<comment type="caution">
    <text evidence="1">The sequence shown here is derived from an EMBL/GenBank/DDBJ whole genome shotgun (WGS) entry which is preliminary data.</text>
</comment>
<accession>A0A2I0CNP8</accession>
<sequence length="137" mass="15013">MTLIEWPEIGDVVSNIDLMALVASGQGMQVLRASITVDEAKQLYCLLGAGALRDHASVEALRWLSTQLSKPLGRLELPIAGTFTTLHGFFLEGGSADLSAYSRHGHFCETVFGDLHRVSLDWLEVGTGEPYSLMFCW</sequence>
<dbReference type="RefSeq" id="WP_101193812.1">
    <property type="nucleotide sequence ID" value="NZ_PIYS01000019.1"/>
</dbReference>
<dbReference type="EMBL" id="PIYS01000019">
    <property type="protein sequence ID" value="PKF70765.1"/>
    <property type="molecule type" value="Genomic_DNA"/>
</dbReference>
<protein>
    <submittedName>
        <fullName evidence="1">Uncharacterized protein</fullName>
    </submittedName>
</protein>
<gene>
    <name evidence="1" type="ORF">CW360_11540</name>
</gene>